<name>A0ABP7QV33_9SPHI</name>
<proteinExistence type="inferred from homology"/>
<comment type="similarity">
    <text evidence="1">Belongs to the membrane fusion protein (MFP) (TC 8.A.1) family.</text>
</comment>
<evidence type="ECO:0000313" key="3">
    <source>
        <dbReference type="EMBL" id="GAA3988563.1"/>
    </source>
</evidence>
<evidence type="ECO:0000313" key="4">
    <source>
        <dbReference type="Proteomes" id="UP001500742"/>
    </source>
</evidence>
<dbReference type="Gene3D" id="2.40.420.20">
    <property type="match status" value="1"/>
</dbReference>
<protein>
    <recommendedName>
        <fullName evidence="2">CzcB-like barrel-sandwich hybrid domain-containing protein</fullName>
    </recommendedName>
</protein>
<organism evidence="3 4">
    <name type="scientific">Mucilaginibacter dorajii</name>
    <dbReference type="NCBI Taxonomy" id="692994"/>
    <lineage>
        <taxon>Bacteria</taxon>
        <taxon>Pseudomonadati</taxon>
        <taxon>Bacteroidota</taxon>
        <taxon>Sphingobacteriia</taxon>
        <taxon>Sphingobacteriales</taxon>
        <taxon>Sphingobacteriaceae</taxon>
        <taxon>Mucilaginibacter</taxon>
    </lineage>
</organism>
<dbReference type="Gene3D" id="2.40.50.100">
    <property type="match status" value="1"/>
</dbReference>
<sequence length="363" mass="39612">MIASAPLKKQIKTMKNLQLFSIIIAVLTLMASCKEKHKEGNPIGQPDIIPVKIAPVSTLGVPDQITATGLVSTEDEAKYAFKIGGVISRIFVQEGQFFKQGQLLATLNSTEISAGLAQSSLGVEKAQRDYSRALNLYKDSVYTLEQLQNTKTALDVAKKAKEAIAFNERYSKIYAASDGFVSKKIANEGEVIAEGMPVLLTNSTEQRNSYSLKVGVTDREWALIKSGQTAKVTLDGYAGQSFDATVFRKSQAADRELGSFQIELKLQLNGVKPAVGMFGKAEIATHQDESVMVIPYGSLVEADGNKGFVFTTIGTTRVKRVPVTILKFDNENVYLKDKLEGIDQIVVSNSAYLNEQSIIKIIK</sequence>
<comment type="caution">
    <text evidence="3">The sequence shown here is derived from an EMBL/GenBank/DDBJ whole genome shotgun (WGS) entry which is preliminary data.</text>
</comment>
<dbReference type="SUPFAM" id="SSF111369">
    <property type="entry name" value="HlyD-like secretion proteins"/>
    <property type="match status" value="1"/>
</dbReference>
<dbReference type="Pfam" id="PF25973">
    <property type="entry name" value="BSH_CzcB"/>
    <property type="match status" value="1"/>
</dbReference>
<evidence type="ECO:0000259" key="2">
    <source>
        <dbReference type="Pfam" id="PF25973"/>
    </source>
</evidence>
<dbReference type="PANTHER" id="PTHR30469:SF15">
    <property type="entry name" value="HLYD FAMILY OF SECRETION PROTEINS"/>
    <property type="match status" value="1"/>
</dbReference>
<gene>
    <name evidence="3" type="ORF">GCM10022210_46900</name>
</gene>
<dbReference type="PANTHER" id="PTHR30469">
    <property type="entry name" value="MULTIDRUG RESISTANCE PROTEIN MDTA"/>
    <property type="match status" value="1"/>
</dbReference>
<dbReference type="Proteomes" id="UP001500742">
    <property type="component" value="Unassembled WGS sequence"/>
</dbReference>
<keyword evidence="4" id="KW-1185">Reference proteome</keyword>
<dbReference type="InterPro" id="IPR058647">
    <property type="entry name" value="BSH_CzcB-like"/>
</dbReference>
<dbReference type="InterPro" id="IPR006143">
    <property type="entry name" value="RND_pump_MFP"/>
</dbReference>
<dbReference type="EMBL" id="BAAAZC010000030">
    <property type="protein sequence ID" value="GAA3988563.1"/>
    <property type="molecule type" value="Genomic_DNA"/>
</dbReference>
<feature type="domain" description="CzcB-like barrel-sandwich hybrid" evidence="2">
    <location>
        <begin position="82"/>
        <end position="195"/>
    </location>
</feature>
<accession>A0ABP7QV33</accession>
<reference evidence="4" key="1">
    <citation type="journal article" date="2019" name="Int. J. Syst. Evol. Microbiol.">
        <title>The Global Catalogue of Microorganisms (GCM) 10K type strain sequencing project: providing services to taxonomists for standard genome sequencing and annotation.</title>
        <authorList>
            <consortium name="The Broad Institute Genomics Platform"/>
            <consortium name="The Broad Institute Genome Sequencing Center for Infectious Disease"/>
            <person name="Wu L."/>
            <person name="Ma J."/>
        </authorList>
    </citation>
    <scope>NUCLEOTIDE SEQUENCE [LARGE SCALE GENOMIC DNA]</scope>
    <source>
        <strain evidence="4">JCM 16601</strain>
    </source>
</reference>
<dbReference type="NCBIfam" id="TIGR01730">
    <property type="entry name" value="RND_mfp"/>
    <property type="match status" value="1"/>
</dbReference>
<dbReference type="Gene3D" id="2.40.30.170">
    <property type="match status" value="1"/>
</dbReference>
<evidence type="ECO:0000256" key="1">
    <source>
        <dbReference type="ARBA" id="ARBA00009477"/>
    </source>
</evidence>